<name>A0A0E9WBG6_ANGAN</name>
<dbReference type="EMBL" id="GBXM01020926">
    <property type="protein sequence ID" value="JAH87651.1"/>
    <property type="molecule type" value="Transcribed_RNA"/>
</dbReference>
<evidence type="ECO:0000256" key="1">
    <source>
        <dbReference type="SAM" id="MobiDB-lite"/>
    </source>
</evidence>
<feature type="compositionally biased region" description="Polar residues" evidence="1">
    <location>
        <begin position="9"/>
        <end position="25"/>
    </location>
</feature>
<proteinExistence type="predicted"/>
<reference evidence="2" key="2">
    <citation type="journal article" date="2015" name="Fish Shellfish Immunol.">
        <title>Early steps in the European eel (Anguilla anguilla)-Vibrio vulnificus interaction in the gills: Role of the RtxA13 toxin.</title>
        <authorList>
            <person name="Callol A."/>
            <person name="Pajuelo D."/>
            <person name="Ebbesson L."/>
            <person name="Teles M."/>
            <person name="MacKenzie S."/>
            <person name="Amaro C."/>
        </authorList>
    </citation>
    <scope>NUCLEOTIDE SEQUENCE</scope>
</reference>
<evidence type="ECO:0000313" key="2">
    <source>
        <dbReference type="EMBL" id="JAH87651.1"/>
    </source>
</evidence>
<reference evidence="2" key="1">
    <citation type="submission" date="2014-11" db="EMBL/GenBank/DDBJ databases">
        <authorList>
            <person name="Amaro Gonzalez C."/>
        </authorList>
    </citation>
    <scope>NUCLEOTIDE SEQUENCE</scope>
</reference>
<protein>
    <submittedName>
        <fullName evidence="2">Uncharacterized protein</fullName>
    </submittedName>
</protein>
<dbReference type="AlphaFoldDB" id="A0A0E9WBG6"/>
<feature type="region of interest" description="Disordered" evidence="1">
    <location>
        <begin position="1"/>
        <end position="25"/>
    </location>
</feature>
<organism evidence="2">
    <name type="scientific">Anguilla anguilla</name>
    <name type="common">European freshwater eel</name>
    <name type="synonym">Muraena anguilla</name>
    <dbReference type="NCBI Taxonomy" id="7936"/>
    <lineage>
        <taxon>Eukaryota</taxon>
        <taxon>Metazoa</taxon>
        <taxon>Chordata</taxon>
        <taxon>Craniata</taxon>
        <taxon>Vertebrata</taxon>
        <taxon>Euteleostomi</taxon>
        <taxon>Actinopterygii</taxon>
        <taxon>Neopterygii</taxon>
        <taxon>Teleostei</taxon>
        <taxon>Anguilliformes</taxon>
        <taxon>Anguillidae</taxon>
        <taxon>Anguilla</taxon>
    </lineage>
</organism>
<accession>A0A0E9WBG6</accession>
<sequence>MTGKKKESSQLSHSIPRAQRSTGSDDITTDLISCACTSMEVDKWALSSNVCLRG</sequence>